<reference evidence="5 6" key="1">
    <citation type="journal article" date="2017" name="Nat. Commun.">
        <title>Genome assembly with in vitro proximity ligation data and whole-genome triplication in lettuce.</title>
        <authorList>
            <person name="Reyes-Chin-Wo S."/>
            <person name="Wang Z."/>
            <person name="Yang X."/>
            <person name="Kozik A."/>
            <person name="Arikit S."/>
            <person name="Song C."/>
            <person name="Xia L."/>
            <person name="Froenicke L."/>
            <person name="Lavelle D.O."/>
            <person name="Truco M.J."/>
            <person name="Xia R."/>
            <person name="Zhu S."/>
            <person name="Xu C."/>
            <person name="Xu H."/>
            <person name="Xu X."/>
            <person name="Cox K."/>
            <person name="Korf I."/>
            <person name="Meyers B.C."/>
            <person name="Michelmore R.W."/>
        </authorList>
    </citation>
    <scope>NUCLEOTIDE SEQUENCE [LARGE SCALE GENOMIC DNA]</scope>
    <source>
        <strain evidence="6">cv. Salinas</strain>
        <tissue evidence="5">Seedlings</tissue>
    </source>
</reference>
<dbReference type="SUPFAM" id="SSF81536">
    <property type="entry name" value="Subunit III of photosystem I reaction centre, PsaF"/>
    <property type="match status" value="1"/>
</dbReference>
<comment type="subcellular location">
    <subcellularLocation>
        <location evidence="4">Plastid</location>
        <location evidence="4">Chloroplast thylakoid lumen</location>
    </subcellularLocation>
</comment>
<sequence length="88" mass="9683">MLSRPVSPYSVSANCLLDPSPSRSFIRFGFMGLYTSNSKGFTWKLTSYLMTMERKGLLYGSDGLPHLIVSGDKSHGGEFITPGIPFKC</sequence>
<dbReference type="AlphaFoldDB" id="A0A9R1VQ73"/>
<dbReference type="EMBL" id="NBSK02000004">
    <property type="protein sequence ID" value="KAJ0208658.1"/>
    <property type="molecule type" value="Genomic_DNA"/>
</dbReference>
<keyword evidence="3 4" id="KW-0603">Photosystem I</keyword>
<gene>
    <name evidence="5" type="ORF">LSAT_V11C400200720</name>
</gene>
<keyword evidence="4" id="KW-0934">Plastid</keyword>
<evidence type="ECO:0000256" key="3">
    <source>
        <dbReference type="ARBA" id="ARBA00022836"/>
    </source>
</evidence>
<keyword evidence="4" id="KW-0150">Chloroplast</keyword>
<comment type="caution">
    <text evidence="5">The sequence shown here is derived from an EMBL/GenBank/DDBJ whole genome shotgun (WGS) entry which is preliminary data.</text>
</comment>
<comment type="similarity">
    <text evidence="1 4">Belongs to the PsaF family.</text>
</comment>
<dbReference type="Pfam" id="PF02507">
    <property type="entry name" value="PSI_PsaF"/>
    <property type="match status" value="1"/>
</dbReference>
<evidence type="ECO:0000256" key="2">
    <source>
        <dbReference type="ARBA" id="ARBA00022531"/>
    </source>
</evidence>
<dbReference type="InterPro" id="IPR003666">
    <property type="entry name" value="PSI_PsaF"/>
</dbReference>
<dbReference type="GO" id="GO:0015979">
    <property type="term" value="P:photosynthesis"/>
    <property type="evidence" value="ECO:0007669"/>
    <property type="project" value="UniProtKB-UniRule"/>
</dbReference>
<organism evidence="5 6">
    <name type="scientific">Lactuca sativa</name>
    <name type="common">Garden lettuce</name>
    <dbReference type="NCBI Taxonomy" id="4236"/>
    <lineage>
        <taxon>Eukaryota</taxon>
        <taxon>Viridiplantae</taxon>
        <taxon>Streptophyta</taxon>
        <taxon>Embryophyta</taxon>
        <taxon>Tracheophyta</taxon>
        <taxon>Spermatophyta</taxon>
        <taxon>Magnoliopsida</taxon>
        <taxon>eudicotyledons</taxon>
        <taxon>Gunneridae</taxon>
        <taxon>Pentapetalae</taxon>
        <taxon>asterids</taxon>
        <taxon>campanulids</taxon>
        <taxon>Asterales</taxon>
        <taxon>Asteraceae</taxon>
        <taxon>Cichorioideae</taxon>
        <taxon>Cichorieae</taxon>
        <taxon>Lactucinae</taxon>
        <taxon>Lactuca</taxon>
    </lineage>
</organism>
<evidence type="ECO:0000313" key="6">
    <source>
        <dbReference type="Proteomes" id="UP000235145"/>
    </source>
</evidence>
<accession>A0A9R1VQ73</accession>
<keyword evidence="4" id="KW-0793">Thylakoid</keyword>
<evidence type="ECO:0000313" key="5">
    <source>
        <dbReference type="EMBL" id="KAJ0208658.1"/>
    </source>
</evidence>
<protein>
    <recommendedName>
        <fullName evidence="4">Photosystem I reaction center subunit III</fullName>
    </recommendedName>
    <alternativeName>
        <fullName evidence="4">PSI-F</fullName>
    </alternativeName>
</protein>
<name>A0A9R1VQ73_LACSA</name>
<dbReference type="Proteomes" id="UP000235145">
    <property type="component" value="Unassembled WGS sequence"/>
</dbReference>
<dbReference type="GO" id="GO:0009543">
    <property type="term" value="C:chloroplast thylakoid lumen"/>
    <property type="evidence" value="ECO:0007669"/>
    <property type="project" value="UniProtKB-SubCell"/>
</dbReference>
<dbReference type="Gene3D" id="1.10.8.110">
    <property type="entry name" value="Photosystem I PsaF, reaction centre subunit III"/>
    <property type="match status" value="1"/>
</dbReference>
<evidence type="ECO:0000256" key="1">
    <source>
        <dbReference type="ARBA" id="ARBA00008386"/>
    </source>
</evidence>
<comment type="function">
    <text evidence="4">Participates in efficiency of electron transfer from plastocyanin to P700 (or cytochrome c553 in algae and cyanobacteria). This plastocyanin-docking protein contributes to the specific association of plastocyanin to PSI.</text>
</comment>
<evidence type="ECO:0000256" key="4">
    <source>
        <dbReference type="RuleBase" id="RU368107"/>
    </source>
</evidence>
<keyword evidence="2 4" id="KW-0602">Photosynthesis</keyword>
<proteinExistence type="inferred from homology"/>
<dbReference type="InterPro" id="IPR036577">
    <property type="entry name" value="PSI_PsaF_sf"/>
</dbReference>
<dbReference type="GO" id="GO:0009538">
    <property type="term" value="C:photosystem I reaction center"/>
    <property type="evidence" value="ECO:0007669"/>
    <property type="project" value="UniProtKB-UniRule"/>
</dbReference>
<keyword evidence="6" id="KW-1185">Reference proteome</keyword>